<gene>
    <name evidence="9" type="ORF">BC936DRAFT_146145</name>
</gene>
<comment type="catalytic activity">
    <reaction evidence="7">
        <text>S-hexadecanoyl-L-cysteinyl-[protein] + H2O = L-cysteinyl-[protein] + hexadecanoate + H(+)</text>
        <dbReference type="Rhea" id="RHEA:19233"/>
        <dbReference type="Rhea" id="RHEA-COMP:10131"/>
        <dbReference type="Rhea" id="RHEA-COMP:11032"/>
        <dbReference type="ChEBI" id="CHEBI:7896"/>
        <dbReference type="ChEBI" id="CHEBI:15377"/>
        <dbReference type="ChEBI" id="CHEBI:15378"/>
        <dbReference type="ChEBI" id="CHEBI:29950"/>
        <dbReference type="ChEBI" id="CHEBI:74151"/>
        <dbReference type="EC" id="3.1.2.22"/>
    </reaction>
</comment>
<comment type="function">
    <text evidence="5">Hydrolyzes fatty acids from S-acylated cysteine residues in proteins with a strong preference for palmitoylated G-alpha proteins over other acyl substrates. Mediates the deacylation of G-alpha proteins such as GPA1 in vivo, but has weak or no activity toward palmitoylated Ras proteins. Has weak lysophospholipase activity in vitro; however such activity may not exist in vivo.</text>
</comment>
<dbReference type="SUPFAM" id="SSF53474">
    <property type="entry name" value="alpha/beta-Hydrolases"/>
    <property type="match status" value="1"/>
</dbReference>
<dbReference type="OrthoDB" id="2418081at2759"/>
<dbReference type="Proteomes" id="UP000268093">
    <property type="component" value="Unassembled WGS sequence"/>
</dbReference>
<dbReference type="PANTHER" id="PTHR10655:SF17">
    <property type="entry name" value="LYSOPHOSPHOLIPASE-LIKE PROTEIN 1"/>
    <property type="match status" value="1"/>
</dbReference>
<evidence type="ECO:0000256" key="5">
    <source>
        <dbReference type="ARBA" id="ARBA00029392"/>
    </source>
</evidence>
<dbReference type="GO" id="GO:0008474">
    <property type="term" value="F:palmitoyl-(protein) hydrolase activity"/>
    <property type="evidence" value="ECO:0007669"/>
    <property type="project" value="UniProtKB-EC"/>
</dbReference>
<reference evidence="9 10" key="1">
    <citation type="journal article" date="2018" name="New Phytol.">
        <title>Phylogenomics of Endogonaceae and evolution of mycorrhizas within Mucoromycota.</title>
        <authorList>
            <person name="Chang Y."/>
            <person name="Desiro A."/>
            <person name="Na H."/>
            <person name="Sandor L."/>
            <person name="Lipzen A."/>
            <person name="Clum A."/>
            <person name="Barry K."/>
            <person name="Grigoriev I.V."/>
            <person name="Martin F.M."/>
            <person name="Stajich J.E."/>
            <person name="Smith M.E."/>
            <person name="Bonito G."/>
            <person name="Spatafora J.W."/>
        </authorList>
    </citation>
    <scope>NUCLEOTIDE SEQUENCE [LARGE SCALE GENOMIC DNA]</scope>
    <source>
        <strain evidence="9 10">GMNB39</strain>
    </source>
</reference>
<keyword evidence="4" id="KW-0378">Hydrolase</keyword>
<evidence type="ECO:0000256" key="3">
    <source>
        <dbReference type="ARBA" id="ARBA00014923"/>
    </source>
</evidence>
<comment type="similarity">
    <text evidence="1">Belongs to the AB hydrolase superfamily. AB hydrolase 2 family.</text>
</comment>
<dbReference type="PANTHER" id="PTHR10655">
    <property type="entry name" value="LYSOPHOSPHOLIPASE-RELATED"/>
    <property type="match status" value="1"/>
</dbReference>
<dbReference type="InterPro" id="IPR029058">
    <property type="entry name" value="AB_hydrolase_fold"/>
</dbReference>
<evidence type="ECO:0000313" key="10">
    <source>
        <dbReference type="Proteomes" id="UP000268093"/>
    </source>
</evidence>
<organism evidence="9 10">
    <name type="scientific">Jimgerdemannia flammicorona</name>
    <dbReference type="NCBI Taxonomy" id="994334"/>
    <lineage>
        <taxon>Eukaryota</taxon>
        <taxon>Fungi</taxon>
        <taxon>Fungi incertae sedis</taxon>
        <taxon>Mucoromycota</taxon>
        <taxon>Mucoromycotina</taxon>
        <taxon>Endogonomycetes</taxon>
        <taxon>Endogonales</taxon>
        <taxon>Endogonaceae</taxon>
        <taxon>Jimgerdemannia</taxon>
    </lineage>
</organism>
<dbReference type="GO" id="GO:0052689">
    <property type="term" value="F:carboxylic ester hydrolase activity"/>
    <property type="evidence" value="ECO:0007669"/>
    <property type="project" value="TreeGrafter"/>
</dbReference>
<evidence type="ECO:0000256" key="2">
    <source>
        <dbReference type="ARBA" id="ARBA00012423"/>
    </source>
</evidence>
<proteinExistence type="inferred from homology"/>
<dbReference type="EMBL" id="RBNI01004965">
    <property type="protein sequence ID" value="RUP47093.1"/>
    <property type="molecule type" value="Genomic_DNA"/>
</dbReference>
<sequence length="70" mass="7525">MSMPSWYDITSLASLDETASEPGIMESAGRVSNLIKEEIETGIPSERIVVAGFSQGSSLQSLTQSTNHDH</sequence>
<dbReference type="Pfam" id="PF02230">
    <property type="entry name" value="Abhydrolase_2"/>
    <property type="match status" value="1"/>
</dbReference>
<evidence type="ECO:0000256" key="4">
    <source>
        <dbReference type="ARBA" id="ARBA00022801"/>
    </source>
</evidence>
<dbReference type="Gene3D" id="3.40.50.1820">
    <property type="entry name" value="alpha/beta hydrolase"/>
    <property type="match status" value="1"/>
</dbReference>
<evidence type="ECO:0000259" key="8">
    <source>
        <dbReference type="Pfam" id="PF02230"/>
    </source>
</evidence>
<accession>A0A433D8D5</accession>
<dbReference type="EC" id="3.1.2.22" evidence="2"/>
<feature type="domain" description="Phospholipase/carboxylesterase/thioesterase" evidence="8">
    <location>
        <begin position="1"/>
        <end position="60"/>
    </location>
</feature>
<name>A0A433D8D5_9FUNG</name>
<evidence type="ECO:0000313" key="9">
    <source>
        <dbReference type="EMBL" id="RUP47093.1"/>
    </source>
</evidence>
<evidence type="ECO:0000256" key="1">
    <source>
        <dbReference type="ARBA" id="ARBA00006499"/>
    </source>
</evidence>
<dbReference type="AlphaFoldDB" id="A0A433D8D5"/>
<evidence type="ECO:0000256" key="7">
    <source>
        <dbReference type="ARBA" id="ARBA00047337"/>
    </source>
</evidence>
<protein>
    <recommendedName>
        <fullName evidence="3">Acyl-protein thioesterase 1</fullName>
        <ecNumber evidence="2">3.1.2.22</ecNumber>
    </recommendedName>
    <alternativeName>
        <fullName evidence="6">Palmitoyl-protein hydrolase</fullName>
    </alternativeName>
</protein>
<dbReference type="InterPro" id="IPR003140">
    <property type="entry name" value="PLipase/COase/thioEstase"/>
</dbReference>
<dbReference type="InterPro" id="IPR050565">
    <property type="entry name" value="LYPA1-2/EST-like"/>
</dbReference>
<comment type="caution">
    <text evidence="9">The sequence shown here is derived from an EMBL/GenBank/DDBJ whole genome shotgun (WGS) entry which is preliminary data.</text>
</comment>
<keyword evidence="10" id="KW-1185">Reference proteome</keyword>
<evidence type="ECO:0000256" key="6">
    <source>
        <dbReference type="ARBA" id="ARBA00031195"/>
    </source>
</evidence>
<dbReference type="GO" id="GO:0005737">
    <property type="term" value="C:cytoplasm"/>
    <property type="evidence" value="ECO:0007669"/>
    <property type="project" value="TreeGrafter"/>
</dbReference>